<proteinExistence type="predicted"/>
<accession>A0A3P3R6K2</accession>
<reference evidence="2 3" key="1">
    <citation type="submission" date="2018-11" db="EMBL/GenBank/DDBJ databases">
        <title>Taxonoimc description of Halomarina strain SPP-AMP-1.</title>
        <authorList>
            <person name="Pal Y."/>
            <person name="Srinivasana K."/>
            <person name="Verma A."/>
            <person name="Kumar P."/>
        </authorList>
    </citation>
    <scope>NUCLEOTIDE SEQUENCE [LARGE SCALE GENOMIC DNA]</scope>
    <source>
        <strain evidence="2 3">SPP-AMP-1</strain>
    </source>
</reference>
<dbReference type="SUPFAM" id="SSF81301">
    <property type="entry name" value="Nucleotidyltransferase"/>
    <property type="match status" value="1"/>
</dbReference>
<dbReference type="OrthoDB" id="330317at2157"/>
<evidence type="ECO:0000313" key="3">
    <source>
        <dbReference type="Proteomes" id="UP000282322"/>
    </source>
</evidence>
<keyword evidence="1" id="KW-0175">Coiled coil</keyword>
<name>A0A3P3R6K2_9EURY</name>
<dbReference type="InterPro" id="IPR007344">
    <property type="entry name" value="GrpB/CoaE"/>
</dbReference>
<sequence>MSAPSGAIRSTNECWNGRNRDVLRTHPELREEYERLKRELTEQHDDLTAYSRGKTRFIRRVLDAARQTDDPLYAFAVPSV</sequence>
<dbReference type="Gene3D" id="3.30.460.10">
    <property type="entry name" value="Beta Polymerase, domain 2"/>
    <property type="match status" value="1"/>
</dbReference>
<dbReference type="InterPro" id="IPR043519">
    <property type="entry name" value="NT_sf"/>
</dbReference>
<evidence type="ECO:0000313" key="2">
    <source>
        <dbReference type="EMBL" id="RRJ28270.1"/>
    </source>
</evidence>
<comment type="caution">
    <text evidence="2">The sequence shown here is derived from an EMBL/GenBank/DDBJ whole genome shotgun (WGS) entry which is preliminary data.</text>
</comment>
<feature type="coiled-coil region" evidence="1">
    <location>
        <begin position="19"/>
        <end position="50"/>
    </location>
</feature>
<dbReference type="Proteomes" id="UP000282322">
    <property type="component" value="Unassembled WGS sequence"/>
</dbReference>
<dbReference type="EMBL" id="RRCH01000039">
    <property type="protein sequence ID" value="RRJ28270.1"/>
    <property type="molecule type" value="Genomic_DNA"/>
</dbReference>
<dbReference type="PANTHER" id="PTHR34822">
    <property type="entry name" value="GRPB DOMAIN PROTEIN (AFU_ORTHOLOGUE AFUA_1G01530)"/>
    <property type="match status" value="1"/>
</dbReference>
<gene>
    <name evidence="2" type="ORF">EIK79_16190</name>
</gene>
<keyword evidence="3" id="KW-1185">Reference proteome</keyword>
<evidence type="ECO:0000256" key="1">
    <source>
        <dbReference type="SAM" id="Coils"/>
    </source>
</evidence>
<organism evidence="2 3">
    <name type="scientific">Halocatena pleomorpha</name>
    <dbReference type="NCBI Taxonomy" id="1785090"/>
    <lineage>
        <taxon>Archaea</taxon>
        <taxon>Methanobacteriati</taxon>
        <taxon>Methanobacteriota</taxon>
        <taxon>Stenosarchaea group</taxon>
        <taxon>Halobacteria</taxon>
        <taxon>Halobacteriales</taxon>
        <taxon>Natronomonadaceae</taxon>
        <taxon>Halocatena</taxon>
    </lineage>
</organism>
<protein>
    <submittedName>
        <fullName evidence="2">Uncharacterized protein</fullName>
    </submittedName>
</protein>
<dbReference type="PANTHER" id="PTHR34822:SF1">
    <property type="entry name" value="GRPB FAMILY PROTEIN"/>
    <property type="match status" value="1"/>
</dbReference>
<dbReference type="Pfam" id="PF04229">
    <property type="entry name" value="GrpB"/>
    <property type="match status" value="1"/>
</dbReference>
<dbReference type="AlphaFoldDB" id="A0A3P3R6K2"/>